<dbReference type="PANTHER" id="PTHR33990:SF1">
    <property type="entry name" value="PROTEIN YJDN"/>
    <property type="match status" value="1"/>
</dbReference>
<dbReference type="InterPro" id="IPR029068">
    <property type="entry name" value="Glyas_Bleomycin-R_OHBP_Dase"/>
</dbReference>
<dbReference type="Pfam" id="PF06983">
    <property type="entry name" value="3-dmu-9_3-mt"/>
    <property type="match status" value="1"/>
</dbReference>
<keyword evidence="3" id="KW-1185">Reference proteome</keyword>
<accession>A0A158HH75</accession>
<reference evidence="2" key="1">
    <citation type="submission" date="2016-01" db="EMBL/GenBank/DDBJ databases">
        <authorList>
            <person name="Peeters C."/>
        </authorList>
    </citation>
    <scope>NUCLEOTIDE SEQUENCE [LARGE SCALE GENOMIC DNA]</scope>
    <source>
        <strain evidence="2">LMG 22934</strain>
    </source>
</reference>
<dbReference type="GO" id="GO:0008168">
    <property type="term" value="F:methyltransferase activity"/>
    <property type="evidence" value="ECO:0007669"/>
    <property type="project" value="UniProtKB-KW"/>
</dbReference>
<sequence>MRLETYLFFNGNCEAALAFYRETIGAETLFLMRFKDSPEASDTPPDWQEKVMHATFRIGDREVLASDGMKGAQSKGYAGFSLSIAVDDTASGEKLYAALSDGGQSLIPWQSTFWTKGFGMLVDRFGVPWMVSVAHEDAANPA</sequence>
<gene>
    <name evidence="2" type="ORF">AWB65_03313</name>
</gene>
<evidence type="ECO:0000313" key="2">
    <source>
        <dbReference type="EMBL" id="SAL43413.1"/>
    </source>
</evidence>
<dbReference type="Gene3D" id="3.10.180.10">
    <property type="entry name" value="2,3-Dihydroxybiphenyl 1,2-Dioxygenase, domain 1"/>
    <property type="match status" value="1"/>
</dbReference>
<dbReference type="OrthoDB" id="9795306at2"/>
<evidence type="ECO:0000259" key="1">
    <source>
        <dbReference type="Pfam" id="PF06983"/>
    </source>
</evidence>
<organism evidence="2 3">
    <name type="scientific">Caballeronia humi</name>
    <dbReference type="NCBI Taxonomy" id="326474"/>
    <lineage>
        <taxon>Bacteria</taxon>
        <taxon>Pseudomonadati</taxon>
        <taxon>Pseudomonadota</taxon>
        <taxon>Betaproteobacteria</taxon>
        <taxon>Burkholderiales</taxon>
        <taxon>Burkholderiaceae</taxon>
        <taxon>Caballeronia</taxon>
    </lineage>
</organism>
<dbReference type="PANTHER" id="PTHR33990">
    <property type="entry name" value="PROTEIN YJDN-RELATED"/>
    <property type="match status" value="1"/>
</dbReference>
<dbReference type="STRING" id="326474.AWB65_03313"/>
<dbReference type="SUPFAM" id="SSF54593">
    <property type="entry name" value="Glyoxalase/Bleomycin resistance protein/Dihydroxybiphenyl dioxygenase"/>
    <property type="match status" value="1"/>
</dbReference>
<dbReference type="InterPro" id="IPR028973">
    <property type="entry name" value="PhnB-like"/>
</dbReference>
<dbReference type="EMBL" id="FCNW02000016">
    <property type="protein sequence ID" value="SAL43413.1"/>
    <property type="molecule type" value="Genomic_DNA"/>
</dbReference>
<dbReference type="CDD" id="cd06588">
    <property type="entry name" value="PhnB_like"/>
    <property type="match status" value="1"/>
</dbReference>
<proteinExistence type="predicted"/>
<name>A0A158HH75_9BURK</name>
<comment type="caution">
    <text evidence="2">The sequence shown here is derived from an EMBL/GenBank/DDBJ whole genome shotgun (WGS) entry which is preliminary data.</text>
</comment>
<dbReference type="AlphaFoldDB" id="A0A158HH75"/>
<evidence type="ECO:0000313" key="3">
    <source>
        <dbReference type="Proteomes" id="UP000054977"/>
    </source>
</evidence>
<protein>
    <submittedName>
        <fullName evidence="2">3-demethylubiquinone-9 3-methyltransferase</fullName>
    </submittedName>
</protein>
<dbReference type="Proteomes" id="UP000054977">
    <property type="component" value="Unassembled WGS sequence"/>
</dbReference>
<feature type="domain" description="PhnB-like" evidence="1">
    <location>
        <begin position="4"/>
        <end position="131"/>
    </location>
</feature>
<dbReference type="GO" id="GO:0032259">
    <property type="term" value="P:methylation"/>
    <property type="evidence" value="ECO:0007669"/>
    <property type="project" value="UniProtKB-KW"/>
</dbReference>
<dbReference type="RefSeq" id="WP_087668188.1">
    <property type="nucleotide sequence ID" value="NZ_FCNW02000016.1"/>
</dbReference>